<dbReference type="InterPro" id="IPR000210">
    <property type="entry name" value="BTB/POZ_dom"/>
</dbReference>
<dbReference type="AlphaFoldDB" id="A0A9N9S627"/>
<dbReference type="Proteomes" id="UP001153620">
    <property type="component" value="Chromosome 4"/>
</dbReference>
<dbReference type="SUPFAM" id="SSF52058">
    <property type="entry name" value="L domain-like"/>
    <property type="match status" value="1"/>
</dbReference>
<evidence type="ECO:0000259" key="2">
    <source>
        <dbReference type="PROSITE" id="PS50097"/>
    </source>
</evidence>
<dbReference type="InterPro" id="IPR011333">
    <property type="entry name" value="SKP1/BTB/POZ_sf"/>
</dbReference>
<dbReference type="PANTHER" id="PTHR24413">
    <property type="entry name" value="SPECKLE-TYPE POZ PROTEIN"/>
    <property type="match status" value="1"/>
</dbReference>
<dbReference type="Gene3D" id="3.30.710.10">
    <property type="entry name" value="Potassium Channel Kv1.1, Chain A"/>
    <property type="match status" value="1"/>
</dbReference>
<accession>A0A9N9S627</accession>
<dbReference type="EMBL" id="OU895880">
    <property type="protein sequence ID" value="CAG9811145.1"/>
    <property type="molecule type" value="Genomic_DNA"/>
</dbReference>
<dbReference type="Pfam" id="PF00651">
    <property type="entry name" value="BTB"/>
    <property type="match status" value="1"/>
</dbReference>
<reference evidence="3" key="1">
    <citation type="submission" date="2022-01" db="EMBL/GenBank/DDBJ databases">
        <authorList>
            <person name="King R."/>
        </authorList>
    </citation>
    <scope>NUCLEOTIDE SEQUENCE</scope>
</reference>
<dbReference type="OrthoDB" id="2311693at2759"/>
<dbReference type="CDD" id="cd18186">
    <property type="entry name" value="BTB_POZ_ZBTB_KLHL-like"/>
    <property type="match status" value="1"/>
</dbReference>
<dbReference type="Gene3D" id="3.80.10.10">
    <property type="entry name" value="Ribonuclease Inhibitor"/>
    <property type="match status" value="1"/>
</dbReference>
<dbReference type="InterPro" id="IPR032675">
    <property type="entry name" value="LRR_dom_sf"/>
</dbReference>
<organism evidence="3 4">
    <name type="scientific">Chironomus riparius</name>
    <dbReference type="NCBI Taxonomy" id="315576"/>
    <lineage>
        <taxon>Eukaryota</taxon>
        <taxon>Metazoa</taxon>
        <taxon>Ecdysozoa</taxon>
        <taxon>Arthropoda</taxon>
        <taxon>Hexapoda</taxon>
        <taxon>Insecta</taxon>
        <taxon>Pterygota</taxon>
        <taxon>Neoptera</taxon>
        <taxon>Endopterygota</taxon>
        <taxon>Diptera</taxon>
        <taxon>Nematocera</taxon>
        <taxon>Chironomoidea</taxon>
        <taxon>Chironomidae</taxon>
        <taxon>Chironominae</taxon>
        <taxon>Chironomus</taxon>
    </lineage>
</organism>
<reference evidence="3" key="2">
    <citation type="submission" date="2022-10" db="EMBL/GenBank/DDBJ databases">
        <authorList>
            <consortium name="ENA_rothamsted_submissions"/>
            <consortium name="culmorum"/>
            <person name="King R."/>
        </authorList>
    </citation>
    <scope>NUCLEOTIDE SEQUENCE</scope>
</reference>
<gene>
    <name evidence="3" type="ORF">CHIRRI_LOCUS13954</name>
</gene>
<name>A0A9N9S627_9DIPT</name>
<dbReference type="InterPro" id="IPR001611">
    <property type="entry name" value="Leu-rich_rpt"/>
</dbReference>
<feature type="domain" description="BTB" evidence="2">
    <location>
        <begin position="271"/>
        <end position="335"/>
    </location>
</feature>
<evidence type="ECO:0000313" key="3">
    <source>
        <dbReference type="EMBL" id="CAG9811145.1"/>
    </source>
</evidence>
<keyword evidence="4" id="KW-1185">Reference proteome</keyword>
<feature type="coiled-coil region" evidence="1">
    <location>
        <begin position="190"/>
        <end position="235"/>
    </location>
</feature>
<evidence type="ECO:0000256" key="1">
    <source>
        <dbReference type="SAM" id="Coils"/>
    </source>
</evidence>
<dbReference type="PROSITE" id="PS50097">
    <property type="entry name" value="BTB"/>
    <property type="match status" value="1"/>
</dbReference>
<proteinExistence type="predicted"/>
<dbReference type="SUPFAM" id="SSF54695">
    <property type="entry name" value="POZ domain"/>
    <property type="match status" value="1"/>
</dbReference>
<dbReference type="SMART" id="SM00225">
    <property type="entry name" value="BTB"/>
    <property type="match status" value="1"/>
</dbReference>
<protein>
    <recommendedName>
        <fullName evidence="2">BTB domain-containing protein</fullName>
    </recommendedName>
</protein>
<evidence type="ECO:0000313" key="4">
    <source>
        <dbReference type="Proteomes" id="UP001153620"/>
    </source>
</evidence>
<keyword evidence="1" id="KW-0175">Coiled coil</keyword>
<dbReference type="Pfam" id="PF13855">
    <property type="entry name" value="LRR_8"/>
    <property type="match status" value="1"/>
</dbReference>
<sequence length="412" mass="47925">MQIDCKFIVRRHADGKSSHTCFIMNQTIPENAQLEFCGHHEYTKRMQPITEVLFDKCEISKVPQGLTKTFPNITSLSIWYSNLRNIDRSDLVEYKKLEKISFCNNEIEFLTGDLFKAFKNLENIAFNGNKLKIIEPTILDGLDNLKIVNFSGNVNYTKFFSVYPKHQPNATLEDVKNELFEKFYQNYQSVKNLVRNFQECIQKLQELNKKLRIENRMLSADNEALNETNQQLRKLSISSFDFNPNLDTKLTSKIDSNSKITNFLKTDQTFMDFKIIIKDHEFPVHKIVLAAQSPTFAELFNVNPAVEYLNLVDISVETFEIILKFLYTDELPGDNGTNFLHLFSAAGQFKIEELKEFAAIKLINHIDAESALEVLNFSEKYEHEELRQAALNIMKNKYPEVELIDFVEDSWM</sequence>